<evidence type="ECO:0000256" key="2">
    <source>
        <dbReference type="ARBA" id="ARBA00022777"/>
    </source>
</evidence>
<sequence length="368" mass="41826">MIAQNQLAQPFFSASHSGKHRIYIGMAPGVGKTYRMLQDAQALKEEGMDVVIGLLETHNREETAEQAEGLEQIPLLEVNYQNKSLKEMNVEEILARSPQLVLIDELAHTNVPGSLREKRYQDVEYILESGINVFSTVNIQHLESLNDLVAKITGVVVRERIPDRLLDEADEVVVVDVTPEILQERLEDGKIYDVHKIEQSLSNFFQYRNLTALRELALREVADNLEELAEEQSGHKGSNGVQERILVSVSTNPQSSRLVRRGARLVSQLKGRLYVLFVCDPDRFLSKDEGLYIEMCERLCQELGGEFLRVSHPDIVKGIIEVAQQYHITQIVIGHTRQPRWKWFFKRTIVQRLIGSLNGIDLHIIAGS</sequence>
<proteinExistence type="predicted"/>
<dbReference type="FunFam" id="3.40.50.300:FF:000483">
    <property type="entry name" value="Sensor histidine kinase KdpD"/>
    <property type="match status" value="1"/>
</dbReference>
<dbReference type="eggNOG" id="COG2205">
    <property type="taxonomic scope" value="Bacteria"/>
</dbReference>
<dbReference type="RefSeq" id="WP_012594045.1">
    <property type="nucleotide sequence ID" value="NC_011726.1"/>
</dbReference>
<evidence type="ECO:0000259" key="5">
    <source>
        <dbReference type="Pfam" id="PF02702"/>
    </source>
</evidence>
<dbReference type="STRING" id="41431.PCC8801_0684"/>
<dbReference type="InterPro" id="IPR003852">
    <property type="entry name" value="Sig_transdc_His_kinase_KdpD_N"/>
</dbReference>
<keyword evidence="7" id="KW-1185">Reference proteome</keyword>
<evidence type="ECO:0000256" key="3">
    <source>
        <dbReference type="ARBA" id="ARBA00023012"/>
    </source>
</evidence>
<keyword evidence="2 6" id="KW-0418">Kinase</keyword>
<dbReference type="InterPro" id="IPR014729">
    <property type="entry name" value="Rossmann-like_a/b/a_fold"/>
</dbReference>
<dbReference type="PANTHER" id="PTHR45569">
    <property type="entry name" value="SENSOR PROTEIN KDPD"/>
    <property type="match status" value="1"/>
</dbReference>
<evidence type="ECO:0000256" key="1">
    <source>
        <dbReference type="ARBA" id="ARBA00022679"/>
    </source>
</evidence>
<gene>
    <name evidence="6" type="ordered locus">PCC8801_0684</name>
</gene>
<dbReference type="Gene3D" id="3.40.50.300">
    <property type="entry name" value="P-loop containing nucleotide triphosphate hydrolases"/>
    <property type="match status" value="1"/>
</dbReference>
<dbReference type="InterPro" id="IPR006016">
    <property type="entry name" value="UspA"/>
</dbReference>
<dbReference type="GO" id="GO:0005737">
    <property type="term" value="C:cytoplasm"/>
    <property type="evidence" value="ECO:0007669"/>
    <property type="project" value="UniProtKB-ARBA"/>
</dbReference>
<keyword evidence="3" id="KW-0902">Two-component regulatory system</keyword>
<dbReference type="HOGENOM" id="CLU_000445_113_4_3"/>
<dbReference type="KEGG" id="cyp:PCC8801_0684"/>
<accession>B7JXL2</accession>
<name>B7JXL2_RIPO1</name>
<keyword evidence="1" id="KW-0808">Transferase</keyword>
<organism evidence="6 7">
    <name type="scientific">Rippkaea orientalis (strain PCC 8801 / RF-1)</name>
    <name type="common">Cyanothece sp. (strain PCC 8801)</name>
    <dbReference type="NCBI Taxonomy" id="41431"/>
    <lineage>
        <taxon>Bacteria</taxon>
        <taxon>Bacillati</taxon>
        <taxon>Cyanobacteriota</taxon>
        <taxon>Cyanophyceae</taxon>
        <taxon>Oscillatoriophycideae</taxon>
        <taxon>Chroococcales</taxon>
        <taxon>Aphanothecaceae</taxon>
        <taxon>Rippkaea</taxon>
        <taxon>Rippkaea orientalis</taxon>
    </lineage>
</organism>
<dbReference type="SUPFAM" id="SSF52540">
    <property type="entry name" value="P-loop containing nucleoside triphosphate hydrolases"/>
    <property type="match status" value="1"/>
</dbReference>
<dbReference type="OrthoDB" id="9806130at2"/>
<dbReference type="SUPFAM" id="SSF52402">
    <property type="entry name" value="Adenine nucleotide alpha hydrolases-like"/>
    <property type="match status" value="1"/>
</dbReference>
<dbReference type="Pfam" id="PF00582">
    <property type="entry name" value="Usp"/>
    <property type="match status" value="1"/>
</dbReference>
<dbReference type="GO" id="GO:0005886">
    <property type="term" value="C:plasma membrane"/>
    <property type="evidence" value="ECO:0007669"/>
    <property type="project" value="TreeGrafter"/>
</dbReference>
<evidence type="ECO:0000313" key="7">
    <source>
        <dbReference type="Proteomes" id="UP000008204"/>
    </source>
</evidence>
<evidence type="ECO:0000259" key="4">
    <source>
        <dbReference type="Pfam" id="PF00582"/>
    </source>
</evidence>
<evidence type="ECO:0000313" key="6">
    <source>
        <dbReference type="EMBL" id="ACK64769.1"/>
    </source>
</evidence>
<dbReference type="InterPro" id="IPR052023">
    <property type="entry name" value="Histidine_kinase_KdpD"/>
</dbReference>
<dbReference type="EMBL" id="CP001287">
    <property type="protein sequence ID" value="ACK64769.1"/>
    <property type="molecule type" value="Genomic_DNA"/>
</dbReference>
<dbReference type="AlphaFoldDB" id="B7JXL2"/>
<dbReference type="CDD" id="cd01987">
    <property type="entry name" value="USP_KdpD-like"/>
    <property type="match status" value="1"/>
</dbReference>
<feature type="domain" description="Signal transduction histidine kinase osmosensitive K+ channel sensor N-terminal" evidence="5">
    <location>
        <begin position="17"/>
        <end position="224"/>
    </location>
</feature>
<dbReference type="PANTHER" id="PTHR45569:SF1">
    <property type="entry name" value="SENSOR PROTEIN KDPD"/>
    <property type="match status" value="1"/>
</dbReference>
<protein>
    <submittedName>
        <fullName evidence="6">Osmosensitive K channel His kinase sensor</fullName>
    </submittedName>
</protein>
<dbReference type="Gene3D" id="3.40.50.620">
    <property type="entry name" value="HUPs"/>
    <property type="match status" value="1"/>
</dbReference>
<reference evidence="7" key="1">
    <citation type="journal article" date="2011" name="MBio">
        <title>Novel metabolic attributes of the genus Cyanothece, comprising a group of unicellular nitrogen-fixing Cyanobacteria.</title>
        <authorList>
            <person name="Bandyopadhyay A."/>
            <person name="Elvitigala T."/>
            <person name="Welsh E."/>
            <person name="Stockel J."/>
            <person name="Liberton M."/>
            <person name="Min H."/>
            <person name="Sherman L.A."/>
            <person name="Pakrasi H.B."/>
        </authorList>
    </citation>
    <scope>NUCLEOTIDE SEQUENCE [LARGE SCALE GENOMIC DNA]</scope>
    <source>
        <strain evidence="7">PCC 8801</strain>
    </source>
</reference>
<dbReference type="GO" id="GO:0000155">
    <property type="term" value="F:phosphorelay sensor kinase activity"/>
    <property type="evidence" value="ECO:0007669"/>
    <property type="project" value="InterPro"/>
</dbReference>
<dbReference type="Pfam" id="PF02702">
    <property type="entry name" value="KdpD"/>
    <property type="match status" value="1"/>
</dbReference>
<feature type="domain" description="UspA" evidence="4">
    <location>
        <begin position="243"/>
        <end position="355"/>
    </location>
</feature>
<dbReference type="InterPro" id="IPR027417">
    <property type="entry name" value="P-loop_NTPase"/>
</dbReference>
<dbReference type="Proteomes" id="UP000008204">
    <property type="component" value="Chromosome"/>
</dbReference>